<evidence type="ECO:0000256" key="1">
    <source>
        <dbReference type="SAM" id="MobiDB-lite"/>
    </source>
</evidence>
<feature type="compositionally biased region" description="Basic and acidic residues" evidence="1">
    <location>
        <begin position="59"/>
        <end position="78"/>
    </location>
</feature>
<evidence type="ECO:0000313" key="2">
    <source>
        <dbReference type="EMBL" id="PCK22286.1"/>
    </source>
</evidence>
<reference evidence="2 3" key="1">
    <citation type="submission" date="2017-07" db="EMBL/GenBank/DDBJ databases">
        <title>Draft sequence of Rhodococcus enclensis 23b-28.</title>
        <authorList>
            <person name="Besaury L."/>
            <person name="Sancelme M."/>
            <person name="Amato P."/>
            <person name="Lallement A."/>
            <person name="Delort A.-M."/>
        </authorList>
    </citation>
    <scope>NUCLEOTIDE SEQUENCE [LARGE SCALE GENOMIC DNA]</scope>
    <source>
        <strain evidence="2 3">23b-28</strain>
    </source>
</reference>
<evidence type="ECO:0000313" key="3">
    <source>
        <dbReference type="Proteomes" id="UP000230886"/>
    </source>
</evidence>
<dbReference type="AlphaFoldDB" id="A0A2A5IYU6"/>
<accession>A0A2A5IYU6</accession>
<dbReference type="EMBL" id="NOVD01000076">
    <property type="protein sequence ID" value="PCK22286.1"/>
    <property type="molecule type" value="Genomic_DNA"/>
</dbReference>
<proteinExistence type="predicted"/>
<protein>
    <submittedName>
        <fullName evidence="2">Uncharacterized protein</fullName>
    </submittedName>
</protein>
<gene>
    <name evidence="2" type="ORF">CHR55_32650</name>
</gene>
<dbReference type="Proteomes" id="UP000230886">
    <property type="component" value="Unassembled WGS sequence"/>
</dbReference>
<feature type="region of interest" description="Disordered" evidence="1">
    <location>
        <begin position="55"/>
        <end position="78"/>
    </location>
</feature>
<sequence length="78" mass="8376">MPLMRLRRRRPDPSFLEHVALADSDGSPRRQGLRTPESGILHMLDDPSAVRVGAFDADASGKAERGDVSGDSKTDAGC</sequence>
<name>A0A2A5IYU6_RHOSG</name>
<comment type="caution">
    <text evidence="2">The sequence shown here is derived from an EMBL/GenBank/DDBJ whole genome shotgun (WGS) entry which is preliminary data.</text>
</comment>
<feature type="region of interest" description="Disordered" evidence="1">
    <location>
        <begin position="19"/>
        <end position="41"/>
    </location>
</feature>
<organism evidence="2 3">
    <name type="scientific">Rhodococcus qingshengii</name>
    <dbReference type="NCBI Taxonomy" id="334542"/>
    <lineage>
        <taxon>Bacteria</taxon>
        <taxon>Bacillati</taxon>
        <taxon>Actinomycetota</taxon>
        <taxon>Actinomycetes</taxon>
        <taxon>Mycobacteriales</taxon>
        <taxon>Nocardiaceae</taxon>
        <taxon>Rhodococcus</taxon>
        <taxon>Rhodococcus erythropolis group</taxon>
    </lineage>
</organism>